<protein>
    <submittedName>
        <fullName evidence="3">Uncharacterized protein LOC108847468 isoform X1</fullName>
    </submittedName>
</protein>
<sequence length="379" mass="41643">MCSVRVNMRELTTCTLLARVPRYAVLDGSPPLQLRRSFRLPLKQLCSSSMALMVNAAPLVYRPPADTLPYEYPPVEVLSPVAPPLLPPDPPDALLSLLRIRVTSTKPSLQALTHTLDLKLHCSTMATKICGGGVPLVCRSFPCRLVEWSVLRSCPDLPSHPPVTAFQVHHSSSLSAYLYSVEWVGMRVVWATLNLRSLVLIGNVLMDRASFGSTFVPFSGIYVVSVRFLTAVCSSFIVSSLVFGAVILYFSSLLQLEGKLVDISCLLNLILTGIGLPIVSCLELFLFPIFPLVWSEMEDKALLVLKGSSSQLMLPSAVDAVFVTVWVTLGTIIKEAYEIVVMRFLWFLFVICINFIFCVISLSLWLAPCSLVVSSSNGV</sequence>
<keyword evidence="2" id="KW-1185">Reference proteome</keyword>
<feature type="transmembrane region" description="Helical" evidence="1">
    <location>
        <begin position="226"/>
        <end position="254"/>
    </location>
</feature>
<evidence type="ECO:0000313" key="3">
    <source>
        <dbReference type="RefSeq" id="XP_018476213.2"/>
    </source>
</evidence>
<keyword evidence="1" id="KW-1133">Transmembrane helix</keyword>
<keyword evidence="1" id="KW-0812">Transmembrane</keyword>
<feature type="transmembrane region" description="Helical" evidence="1">
    <location>
        <begin position="345"/>
        <end position="367"/>
    </location>
</feature>
<dbReference type="KEGG" id="rsz:108847468"/>
<reference evidence="2" key="1">
    <citation type="journal article" date="2019" name="Database">
        <title>The radish genome database (RadishGD): an integrated information resource for radish genomics.</title>
        <authorList>
            <person name="Yu H.J."/>
            <person name="Baek S."/>
            <person name="Lee Y.J."/>
            <person name="Cho A."/>
            <person name="Mun J.H."/>
        </authorList>
    </citation>
    <scope>NUCLEOTIDE SEQUENCE [LARGE SCALE GENOMIC DNA]</scope>
    <source>
        <strain evidence="2">cv. WK10039</strain>
    </source>
</reference>
<gene>
    <name evidence="3" type="primary">LOC108847468</name>
</gene>
<evidence type="ECO:0000256" key="1">
    <source>
        <dbReference type="SAM" id="Phobius"/>
    </source>
</evidence>
<feature type="transmembrane region" description="Helical" evidence="1">
    <location>
        <begin position="266"/>
        <end position="292"/>
    </location>
</feature>
<evidence type="ECO:0000313" key="2">
    <source>
        <dbReference type="Proteomes" id="UP000504610"/>
    </source>
</evidence>
<dbReference type="Proteomes" id="UP000504610">
    <property type="component" value="Chromosome 3"/>
</dbReference>
<proteinExistence type="predicted"/>
<accession>A0A6J0MWL4</accession>
<dbReference type="RefSeq" id="XP_018476213.2">
    <property type="nucleotide sequence ID" value="XM_018620711.2"/>
</dbReference>
<dbReference type="OrthoDB" id="1113736at2759"/>
<organism evidence="2 3">
    <name type="scientific">Raphanus sativus</name>
    <name type="common">Radish</name>
    <name type="synonym">Raphanus raphanistrum var. sativus</name>
    <dbReference type="NCBI Taxonomy" id="3726"/>
    <lineage>
        <taxon>Eukaryota</taxon>
        <taxon>Viridiplantae</taxon>
        <taxon>Streptophyta</taxon>
        <taxon>Embryophyta</taxon>
        <taxon>Tracheophyta</taxon>
        <taxon>Spermatophyta</taxon>
        <taxon>Magnoliopsida</taxon>
        <taxon>eudicotyledons</taxon>
        <taxon>Gunneridae</taxon>
        <taxon>Pentapetalae</taxon>
        <taxon>rosids</taxon>
        <taxon>malvids</taxon>
        <taxon>Brassicales</taxon>
        <taxon>Brassicaceae</taxon>
        <taxon>Brassiceae</taxon>
        <taxon>Raphanus</taxon>
    </lineage>
</organism>
<dbReference type="AlphaFoldDB" id="A0A6J0MWL4"/>
<name>A0A6J0MWL4_RAPSA</name>
<feature type="transmembrane region" description="Helical" evidence="1">
    <location>
        <begin position="312"/>
        <end position="333"/>
    </location>
</feature>
<keyword evidence="1" id="KW-0472">Membrane</keyword>
<dbReference type="GeneID" id="108847468"/>
<reference evidence="3" key="2">
    <citation type="submission" date="2025-08" db="UniProtKB">
        <authorList>
            <consortium name="RefSeq"/>
        </authorList>
    </citation>
    <scope>IDENTIFICATION</scope>
    <source>
        <tissue evidence="3">Leaf</tissue>
    </source>
</reference>